<dbReference type="NCBIfam" id="TIGR01730">
    <property type="entry name" value="RND_mfp"/>
    <property type="match status" value="1"/>
</dbReference>
<dbReference type="SUPFAM" id="SSF111369">
    <property type="entry name" value="HlyD-like secretion proteins"/>
    <property type="match status" value="1"/>
</dbReference>
<keyword evidence="6" id="KW-1185">Reference proteome</keyword>
<keyword evidence="2" id="KW-0813">Transport</keyword>
<dbReference type="Pfam" id="PF25893">
    <property type="entry name" value="HH_CzcB"/>
    <property type="match status" value="1"/>
</dbReference>
<dbReference type="InterPro" id="IPR058792">
    <property type="entry name" value="Beta-barrel_RND_2"/>
</dbReference>
<dbReference type="GO" id="GO:0022857">
    <property type="term" value="F:transmembrane transporter activity"/>
    <property type="evidence" value="ECO:0007669"/>
    <property type="project" value="InterPro"/>
</dbReference>
<dbReference type="GO" id="GO:0016020">
    <property type="term" value="C:membrane"/>
    <property type="evidence" value="ECO:0007669"/>
    <property type="project" value="InterPro"/>
</dbReference>
<dbReference type="Gene3D" id="2.40.420.20">
    <property type="match status" value="1"/>
</dbReference>
<evidence type="ECO:0000259" key="4">
    <source>
        <dbReference type="Pfam" id="PF25954"/>
    </source>
</evidence>
<evidence type="ECO:0000313" key="6">
    <source>
        <dbReference type="Proteomes" id="UP000256373"/>
    </source>
</evidence>
<dbReference type="Gene3D" id="2.40.50.100">
    <property type="match status" value="1"/>
</dbReference>
<dbReference type="PANTHER" id="PTHR30097">
    <property type="entry name" value="CATION EFFLUX SYSTEM PROTEIN CUSB"/>
    <property type="match status" value="1"/>
</dbReference>
<proteinExistence type="inferred from homology"/>
<evidence type="ECO:0000259" key="3">
    <source>
        <dbReference type="Pfam" id="PF25893"/>
    </source>
</evidence>
<dbReference type="InterPro" id="IPR006143">
    <property type="entry name" value="RND_pump_MFP"/>
</dbReference>
<evidence type="ECO:0000313" key="5">
    <source>
        <dbReference type="EMBL" id="REA63070.1"/>
    </source>
</evidence>
<protein>
    <submittedName>
        <fullName evidence="5">Efflux transporter periplasmic adaptor subunit</fullName>
    </submittedName>
</protein>
<feature type="domain" description="CusB-like beta-barrel" evidence="4">
    <location>
        <begin position="228"/>
        <end position="299"/>
    </location>
</feature>
<accession>A0A3D8YFH8</accession>
<dbReference type="PANTHER" id="PTHR30097:SF4">
    <property type="entry name" value="SLR6042 PROTEIN"/>
    <property type="match status" value="1"/>
</dbReference>
<dbReference type="PROSITE" id="PS51257">
    <property type="entry name" value="PROKAR_LIPOPROTEIN"/>
    <property type="match status" value="1"/>
</dbReference>
<dbReference type="EMBL" id="QNUL01000003">
    <property type="protein sequence ID" value="REA63070.1"/>
    <property type="molecule type" value="Genomic_DNA"/>
</dbReference>
<sequence>MKPYILGILAAVTLGCNQSKQQEEQAPEISADSIQTVQFTTAQMQAADIQIGTPDEQMLHEELVLQGQIEVAPENIVNLSFPLSGYLRSAKVLPGSKVHKGQSLAEIEDMQFIQLQQDYLTAKERLTLAESEFERHKSLNTSKASSDKVFQQARTEMQTQHILVNSLAQKLQVIGIDPGKLKAENITRTVRITSPINGYVSRVYVSAGKYTSPTDPLFELIDPGKIHLTLQVFEKDLNQLSIGQKVLAYTNNNPDDVMEAEVVLINKNLDSNRMAEVHCHFKKHNSVLVPGMFMNARVAVTGGKALTVPQEAVVRWENAFYVFEEKKPGIFEMLAVAPGRQADGKQQLAAEGLKTSTPLVLKNAYSVLMKMKNAEGDD</sequence>
<gene>
    <name evidence="5" type="ORF">DSL64_05485</name>
</gene>
<dbReference type="OrthoDB" id="9814657at2"/>
<comment type="similarity">
    <text evidence="1">Belongs to the membrane fusion protein (MFP) (TC 8.A.1) family.</text>
</comment>
<evidence type="ECO:0000256" key="2">
    <source>
        <dbReference type="ARBA" id="ARBA00022448"/>
    </source>
</evidence>
<dbReference type="GO" id="GO:0030313">
    <property type="term" value="C:cell envelope"/>
    <property type="evidence" value="ECO:0007669"/>
    <property type="project" value="TreeGrafter"/>
</dbReference>
<dbReference type="InterPro" id="IPR051909">
    <property type="entry name" value="MFP_Cation_Efflux"/>
</dbReference>
<name>A0A3D8YFH8_9BACT</name>
<dbReference type="Pfam" id="PF25954">
    <property type="entry name" value="Beta-barrel_RND_2"/>
    <property type="match status" value="1"/>
</dbReference>
<evidence type="ECO:0000256" key="1">
    <source>
        <dbReference type="ARBA" id="ARBA00009477"/>
    </source>
</evidence>
<dbReference type="Gene3D" id="2.40.30.170">
    <property type="match status" value="1"/>
</dbReference>
<dbReference type="RefSeq" id="WP_115829659.1">
    <property type="nucleotide sequence ID" value="NZ_QNUL01000003.1"/>
</dbReference>
<comment type="caution">
    <text evidence="5">The sequence shown here is derived from an EMBL/GenBank/DDBJ whole genome shotgun (WGS) entry which is preliminary data.</text>
</comment>
<dbReference type="Proteomes" id="UP000256373">
    <property type="component" value="Unassembled WGS sequence"/>
</dbReference>
<organism evidence="5 6">
    <name type="scientific">Dyadobacter luteus</name>
    <dbReference type="NCBI Taxonomy" id="2259619"/>
    <lineage>
        <taxon>Bacteria</taxon>
        <taxon>Pseudomonadati</taxon>
        <taxon>Bacteroidota</taxon>
        <taxon>Cytophagia</taxon>
        <taxon>Cytophagales</taxon>
        <taxon>Spirosomataceae</taxon>
        <taxon>Dyadobacter</taxon>
    </lineage>
</organism>
<feature type="domain" description="CzcB-like alpha-helical hairpin" evidence="3">
    <location>
        <begin position="115"/>
        <end position="172"/>
    </location>
</feature>
<dbReference type="GO" id="GO:0060003">
    <property type="term" value="P:copper ion export"/>
    <property type="evidence" value="ECO:0007669"/>
    <property type="project" value="TreeGrafter"/>
</dbReference>
<reference evidence="5 6" key="1">
    <citation type="submission" date="2018-07" db="EMBL/GenBank/DDBJ databases">
        <title>Dyadobacter roseus sp. nov., isolated from rose rhizosphere soil.</title>
        <authorList>
            <person name="Chen L."/>
        </authorList>
    </citation>
    <scope>NUCLEOTIDE SEQUENCE [LARGE SCALE GENOMIC DNA]</scope>
    <source>
        <strain evidence="5 6">RS19</strain>
    </source>
</reference>
<dbReference type="InterPro" id="IPR058648">
    <property type="entry name" value="HH_CzcB-like"/>
</dbReference>
<dbReference type="AlphaFoldDB" id="A0A3D8YFH8"/>
<dbReference type="GO" id="GO:0015679">
    <property type="term" value="P:plasma membrane copper ion transport"/>
    <property type="evidence" value="ECO:0007669"/>
    <property type="project" value="TreeGrafter"/>
</dbReference>